<keyword evidence="7" id="KW-0961">Cell wall biogenesis/degradation</keyword>
<dbReference type="PANTHER" id="PTHR13301">
    <property type="entry name" value="X-BOX TRANSCRIPTION FACTOR-RELATED"/>
    <property type="match status" value="1"/>
</dbReference>
<gene>
    <name evidence="8" type="ORF">HRI_002217100</name>
</gene>
<evidence type="ECO:0000256" key="1">
    <source>
        <dbReference type="ARBA" id="ARBA00004308"/>
    </source>
</evidence>
<keyword evidence="9" id="KW-1185">Reference proteome</keyword>
<dbReference type="GO" id="GO:0071555">
    <property type="term" value="P:cell wall organization"/>
    <property type="evidence" value="ECO:0007669"/>
    <property type="project" value="UniProtKB-KW"/>
</dbReference>
<reference evidence="8" key="1">
    <citation type="submission" date="2023-05" db="EMBL/GenBank/DDBJ databases">
        <title>Genome and transcriptome analyses reveal genes involved in the formation of fine ridges on petal epidermal cells in Hibiscus trionum.</title>
        <authorList>
            <person name="Koshimizu S."/>
            <person name="Masuda S."/>
            <person name="Ishii T."/>
            <person name="Shirasu K."/>
            <person name="Hoshino A."/>
            <person name="Arita M."/>
        </authorList>
    </citation>
    <scope>NUCLEOTIDE SEQUENCE</scope>
    <source>
        <strain evidence="8">Hamamatsu line</strain>
    </source>
</reference>
<sequence>MDEEKGHEVAFVQYSQAFHNLTNNDIYGNSCQVFRKLEFPGFDANGWPCYIGTRCFHRLEAFSGKKYDETCKVDWKRLNHMRVEESASVLEATCKFLQVAPLNKTHPGENRWG</sequence>
<evidence type="ECO:0000256" key="6">
    <source>
        <dbReference type="ARBA" id="ARBA00023136"/>
    </source>
</evidence>
<comment type="subcellular location">
    <subcellularLocation>
        <location evidence="1">Endomembrane system</location>
    </subcellularLocation>
</comment>
<dbReference type="Proteomes" id="UP001165190">
    <property type="component" value="Unassembled WGS sequence"/>
</dbReference>
<evidence type="ECO:0000313" key="9">
    <source>
        <dbReference type="Proteomes" id="UP001165190"/>
    </source>
</evidence>
<organism evidence="8 9">
    <name type="scientific">Hibiscus trionum</name>
    <name type="common">Flower of an hour</name>
    <dbReference type="NCBI Taxonomy" id="183268"/>
    <lineage>
        <taxon>Eukaryota</taxon>
        <taxon>Viridiplantae</taxon>
        <taxon>Streptophyta</taxon>
        <taxon>Embryophyta</taxon>
        <taxon>Tracheophyta</taxon>
        <taxon>Spermatophyta</taxon>
        <taxon>Magnoliopsida</taxon>
        <taxon>eudicotyledons</taxon>
        <taxon>Gunneridae</taxon>
        <taxon>Pentapetalae</taxon>
        <taxon>rosids</taxon>
        <taxon>malvids</taxon>
        <taxon>Malvales</taxon>
        <taxon>Malvaceae</taxon>
        <taxon>Malvoideae</taxon>
        <taxon>Hibiscus</taxon>
    </lineage>
</organism>
<name>A0A9W7HZI1_HIBTR</name>
<evidence type="ECO:0000256" key="5">
    <source>
        <dbReference type="ARBA" id="ARBA00022989"/>
    </source>
</evidence>
<keyword evidence="3" id="KW-0808">Transferase</keyword>
<dbReference type="InterPro" id="IPR005150">
    <property type="entry name" value="Cellulose_synth"/>
</dbReference>
<dbReference type="GO" id="GO:0016760">
    <property type="term" value="F:cellulose synthase (UDP-forming) activity"/>
    <property type="evidence" value="ECO:0007669"/>
    <property type="project" value="InterPro"/>
</dbReference>
<dbReference type="GO" id="GO:0012505">
    <property type="term" value="C:endomembrane system"/>
    <property type="evidence" value="ECO:0007669"/>
    <property type="project" value="UniProtKB-SubCell"/>
</dbReference>
<dbReference type="Pfam" id="PF03552">
    <property type="entry name" value="Cellulose_synt"/>
    <property type="match status" value="1"/>
</dbReference>
<comment type="caution">
    <text evidence="8">The sequence shown here is derived from an EMBL/GenBank/DDBJ whole genome shotgun (WGS) entry which is preliminary data.</text>
</comment>
<evidence type="ECO:0000256" key="3">
    <source>
        <dbReference type="ARBA" id="ARBA00022679"/>
    </source>
</evidence>
<dbReference type="OrthoDB" id="72851at2759"/>
<evidence type="ECO:0000256" key="2">
    <source>
        <dbReference type="ARBA" id="ARBA00022676"/>
    </source>
</evidence>
<dbReference type="GO" id="GO:0030244">
    <property type="term" value="P:cellulose biosynthetic process"/>
    <property type="evidence" value="ECO:0007669"/>
    <property type="project" value="InterPro"/>
</dbReference>
<evidence type="ECO:0000256" key="4">
    <source>
        <dbReference type="ARBA" id="ARBA00022692"/>
    </source>
</evidence>
<dbReference type="AlphaFoldDB" id="A0A9W7HZI1"/>
<keyword evidence="4" id="KW-0812">Transmembrane</keyword>
<dbReference type="EMBL" id="BSYR01000020">
    <property type="protein sequence ID" value="GMI85478.1"/>
    <property type="molecule type" value="Genomic_DNA"/>
</dbReference>
<protein>
    <submittedName>
        <fullName evidence="8">Cellulose synthase like E1</fullName>
    </submittedName>
</protein>
<keyword evidence="2" id="KW-0328">Glycosyltransferase</keyword>
<keyword evidence="6" id="KW-0472">Membrane</keyword>
<evidence type="ECO:0000313" key="8">
    <source>
        <dbReference type="EMBL" id="GMI85478.1"/>
    </source>
</evidence>
<proteinExistence type="predicted"/>
<dbReference type="GO" id="GO:0016020">
    <property type="term" value="C:membrane"/>
    <property type="evidence" value="ECO:0007669"/>
    <property type="project" value="InterPro"/>
</dbReference>
<accession>A0A9W7HZI1</accession>
<keyword evidence="5" id="KW-1133">Transmembrane helix</keyword>
<evidence type="ECO:0000256" key="7">
    <source>
        <dbReference type="ARBA" id="ARBA00023316"/>
    </source>
</evidence>